<sequence length="215" mass="24366">MEPLDGGSGANEPTGSRGTDLNDNEINDSNVLSKLIDARVHENERELRKCEEFLCQESEMPKEKKLEIATYCDLEKLKVHCESEPCSERIHEIRMEFGRQAQHREQRLQELMAARPPFDEESSSLEAQMQLIEDQARNFWMNPRPPAVPLSLIGLADQRSTRHPFFTPSISNSSPSTSSSSQPNSSEQSPSEDEIALQQALLDDAVFRRPFPPSR</sequence>
<dbReference type="HOGENOM" id="CLU_1284289_0_0_1"/>
<proteinExistence type="predicted"/>
<dbReference type="Proteomes" id="UP000008068">
    <property type="component" value="Unassembled WGS sequence"/>
</dbReference>
<feature type="region of interest" description="Disordered" evidence="1">
    <location>
        <begin position="1"/>
        <end position="28"/>
    </location>
</feature>
<evidence type="ECO:0000256" key="1">
    <source>
        <dbReference type="SAM" id="MobiDB-lite"/>
    </source>
</evidence>
<protein>
    <submittedName>
        <fullName evidence="2">Uncharacterized protein</fullName>
    </submittedName>
</protein>
<feature type="region of interest" description="Disordered" evidence="1">
    <location>
        <begin position="163"/>
        <end position="196"/>
    </location>
</feature>
<feature type="compositionally biased region" description="Polar residues" evidence="1">
    <location>
        <begin position="11"/>
        <end position="21"/>
    </location>
</feature>
<name>G0MUY8_CAEBE</name>
<dbReference type="EMBL" id="GL379813">
    <property type="protein sequence ID" value="EGT44445.1"/>
    <property type="molecule type" value="Genomic_DNA"/>
</dbReference>
<evidence type="ECO:0000313" key="3">
    <source>
        <dbReference type="Proteomes" id="UP000008068"/>
    </source>
</evidence>
<organism evidence="3">
    <name type="scientific">Caenorhabditis brenneri</name>
    <name type="common">Nematode worm</name>
    <dbReference type="NCBI Taxonomy" id="135651"/>
    <lineage>
        <taxon>Eukaryota</taxon>
        <taxon>Metazoa</taxon>
        <taxon>Ecdysozoa</taxon>
        <taxon>Nematoda</taxon>
        <taxon>Chromadorea</taxon>
        <taxon>Rhabditida</taxon>
        <taxon>Rhabditina</taxon>
        <taxon>Rhabditomorpha</taxon>
        <taxon>Rhabditoidea</taxon>
        <taxon>Rhabditidae</taxon>
        <taxon>Peloderinae</taxon>
        <taxon>Caenorhabditis</taxon>
    </lineage>
</organism>
<dbReference type="InParanoid" id="G0MUY8"/>
<dbReference type="AlphaFoldDB" id="G0MUY8"/>
<accession>G0MUY8</accession>
<keyword evidence="3" id="KW-1185">Reference proteome</keyword>
<gene>
    <name evidence="2" type="ORF">CAEBREN_21821</name>
</gene>
<evidence type="ECO:0000313" key="2">
    <source>
        <dbReference type="EMBL" id="EGT44445.1"/>
    </source>
</evidence>
<feature type="compositionally biased region" description="Low complexity" evidence="1">
    <location>
        <begin position="164"/>
        <end position="189"/>
    </location>
</feature>
<reference evidence="3" key="1">
    <citation type="submission" date="2011-07" db="EMBL/GenBank/DDBJ databases">
        <authorList>
            <consortium name="Caenorhabditis brenneri Sequencing and Analysis Consortium"/>
            <person name="Wilson R.K."/>
        </authorList>
    </citation>
    <scope>NUCLEOTIDE SEQUENCE [LARGE SCALE GENOMIC DNA]</scope>
    <source>
        <strain evidence="3">PB2801</strain>
    </source>
</reference>